<feature type="transmembrane region" description="Helical" evidence="7">
    <location>
        <begin position="336"/>
        <end position="355"/>
    </location>
</feature>
<dbReference type="Gene3D" id="1.20.1250.20">
    <property type="entry name" value="MFS general substrate transporter like domains"/>
    <property type="match status" value="1"/>
</dbReference>
<dbReference type="PRINTS" id="PR01036">
    <property type="entry name" value="TCRTETB"/>
</dbReference>
<dbReference type="InterPro" id="IPR036388">
    <property type="entry name" value="WH-like_DNA-bd_sf"/>
</dbReference>
<gene>
    <name evidence="9" type="ORF">OCGS_2662</name>
</gene>
<sequence length="658" mass="68300">MDEAMESAGPRQGVRVVIGALMLVMLLSSLSQTIVSTALPTIVGELGGLDHLAWIVTAYMLAVTVVTPLYGKLGDMLGRKRMLQSAIVLFLVGSALCGLAQSTLHLILFRAVQGLGGGGLMVTSMAAVGDVVSPRERGRYQGWFGAVFGVSTVTGPLIGGYIVEHLTWRWIFYVNLPLGLLALAVISLAFAPPAARERRRIDWAGAVLLAAGLTALVLWASLGGNTLPWNAPPLWALAGIAAASLAALIPVERRAAEPILPPQLFANRTFVISSAVGFIVGLSMFAAITYMPVYLQVVMGIGPSLAGLALSPLMGGLFLTSIVSGRIISGIGRYRLFPIAGTALMAVGLGLLSLLTPQTSLPFTLGALAVLGLGLGMVMQVLVLAVQNAVEYRDLGVATSGATLFRSIGGALGVAGAGAIFAPGLAAGLAGLGADAPLATTPAQIAALPDAVRATYLAAYSGALHPVFLTAAALAALAFALSWALPELPLRETIDDAATAPDLGNSFAMPRDATSLDELRRIVANAASDANRAEAMRRIIAALDIPLSPSEAWLLLRIARTEGSVTPRALDGADAASVDPVAARLLARGLVERAPGGLCTTPAGRETVAALTGRFRARLSALVARWHPEEHEEVRAMLTDFARDLMATMPRPRDRPAG</sequence>
<evidence type="ECO:0000256" key="3">
    <source>
        <dbReference type="ARBA" id="ARBA00022475"/>
    </source>
</evidence>
<dbReference type="Pfam" id="PF07690">
    <property type="entry name" value="MFS_1"/>
    <property type="match status" value="1"/>
</dbReference>
<feature type="transmembrane region" description="Helical" evidence="7">
    <location>
        <begin position="203"/>
        <end position="222"/>
    </location>
</feature>
<dbReference type="InterPro" id="IPR036390">
    <property type="entry name" value="WH_DNA-bd_sf"/>
</dbReference>
<evidence type="ECO:0000256" key="2">
    <source>
        <dbReference type="ARBA" id="ARBA00022448"/>
    </source>
</evidence>
<evidence type="ECO:0000256" key="4">
    <source>
        <dbReference type="ARBA" id="ARBA00022692"/>
    </source>
</evidence>
<dbReference type="InterPro" id="IPR011701">
    <property type="entry name" value="MFS"/>
</dbReference>
<feature type="transmembrane region" description="Helical" evidence="7">
    <location>
        <begin position="140"/>
        <end position="158"/>
    </location>
</feature>
<feature type="transmembrane region" description="Helical" evidence="7">
    <location>
        <begin position="12"/>
        <end position="31"/>
    </location>
</feature>
<dbReference type="InterPro" id="IPR036259">
    <property type="entry name" value="MFS_trans_sf"/>
</dbReference>
<feature type="transmembrane region" description="Helical" evidence="7">
    <location>
        <begin position="407"/>
        <end position="432"/>
    </location>
</feature>
<dbReference type="Gene3D" id="1.10.10.10">
    <property type="entry name" value="Winged helix-like DNA-binding domain superfamily/Winged helix DNA-binding domain"/>
    <property type="match status" value="1"/>
</dbReference>
<dbReference type="FunFam" id="1.20.1720.10:FF:000004">
    <property type="entry name" value="EmrB/QacA family drug resistance transporter"/>
    <property type="match status" value="1"/>
</dbReference>
<dbReference type="RefSeq" id="WP_007427814.1">
    <property type="nucleotide sequence ID" value="NZ_AMGO01000068.1"/>
</dbReference>
<dbReference type="SUPFAM" id="SSF103473">
    <property type="entry name" value="MFS general substrate transporter"/>
    <property type="match status" value="1"/>
</dbReference>
<dbReference type="GO" id="GO:0022857">
    <property type="term" value="F:transmembrane transporter activity"/>
    <property type="evidence" value="ECO:0007669"/>
    <property type="project" value="InterPro"/>
</dbReference>
<dbReference type="AlphaFoldDB" id="K2GJW7"/>
<feature type="transmembrane region" description="Helical" evidence="7">
    <location>
        <begin position="305"/>
        <end position="324"/>
    </location>
</feature>
<evidence type="ECO:0000256" key="5">
    <source>
        <dbReference type="ARBA" id="ARBA00022989"/>
    </source>
</evidence>
<keyword evidence="5 7" id="KW-1133">Transmembrane helix</keyword>
<dbReference type="PATRIC" id="fig|1231392.3.peg.2679"/>
<dbReference type="InterPro" id="IPR020846">
    <property type="entry name" value="MFS_dom"/>
</dbReference>
<evidence type="ECO:0000313" key="9">
    <source>
        <dbReference type="EMBL" id="EKE43071.1"/>
    </source>
</evidence>
<comment type="subcellular location">
    <subcellularLocation>
        <location evidence="1">Cell membrane</location>
        <topology evidence="1">Multi-pass membrane protein</topology>
    </subcellularLocation>
</comment>
<dbReference type="STRING" id="1231392.OCGS_2662"/>
<keyword evidence="2" id="KW-0813">Transport</keyword>
<reference evidence="9 10" key="1">
    <citation type="journal article" date="2012" name="J. Bacteriol.">
        <title>Draft Genome Sequence of Oceaniovalibus guishaninsula JLT2003T.</title>
        <authorList>
            <person name="Tang K."/>
            <person name="Liu K."/>
            <person name="Jiao N."/>
        </authorList>
    </citation>
    <scope>NUCLEOTIDE SEQUENCE [LARGE SCALE GENOMIC DNA]</scope>
    <source>
        <strain evidence="9 10">JLT2003</strain>
    </source>
</reference>
<dbReference type="Proteomes" id="UP000006765">
    <property type="component" value="Unassembled WGS sequence"/>
</dbReference>
<feature type="transmembrane region" description="Helical" evidence="7">
    <location>
        <begin position="463"/>
        <end position="485"/>
    </location>
</feature>
<organism evidence="9 10">
    <name type="scientific">Oceaniovalibus guishaninsula JLT2003</name>
    <dbReference type="NCBI Taxonomy" id="1231392"/>
    <lineage>
        <taxon>Bacteria</taxon>
        <taxon>Pseudomonadati</taxon>
        <taxon>Pseudomonadota</taxon>
        <taxon>Alphaproteobacteria</taxon>
        <taxon>Rhodobacterales</taxon>
        <taxon>Roseobacteraceae</taxon>
        <taxon>Oceaniovalibus</taxon>
    </lineage>
</organism>
<keyword evidence="4 7" id="KW-0812">Transmembrane</keyword>
<feature type="transmembrane region" description="Helical" evidence="7">
    <location>
        <begin position="361"/>
        <end position="386"/>
    </location>
</feature>
<evidence type="ECO:0000256" key="7">
    <source>
        <dbReference type="SAM" id="Phobius"/>
    </source>
</evidence>
<feature type="transmembrane region" description="Helical" evidence="7">
    <location>
        <begin position="82"/>
        <end position="101"/>
    </location>
</feature>
<proteinExistence type="predicted"/>
<dbReference type="EMBL" id="AMGO01000068">
    <property type="protein sequence ID" value="EKE43071.1"/>
    <property type="molecule type" value="Genomic_DNA"/>
</dbReference>
<keyword evidence="6 7" id="KW-0472">Membrane</keyword>
<evidence type="ECO:0000259" key="8">
    <source>
        <dbReference type="PROSITE" id="PS50850"/>
    </source>
</evidence>
<dbReference type="eggNOG" id="COG2814">
    <property type="taxonomic scope" value="Bacteria"/>
</dbReference>
<dbReference type="OrthoDB" id="9812221at2"/>
<evidence type="ECO:0000313" key="10">
    <source>
        <dbReference type="Proteomes" id="UP000006765"/>
    </source>
</evidence>
<feature type="transmembrane region" description="Helical" evidence="7">
    <location>
        <begin position="170"/>
        <end position="191"/>
    </location>
</feature>
<keyword evidence="3" id="KW-1003">Cell membrane</keyword>
<name>K2GJW7_9RHOB</name>
<feature type="domain" description="Major facilitator superfamily (MFS) profile" evidence="8">
    <location>
        <begin position="17"/>
        <end position="490"/>
    </location>
</feature>
<evidence type="ECO:0000256" key="6">
    <source>
        <dbReference type="ARBA" id="ARBA00023136"/>
    </source>
</evidence>
<dbReference type="CDD" id="cd17502">
    <property type="entry name" value="MFS_Azr1_MDR_like"/>
    <property type="match status" value="1"/>
</dbReference>
<dbReference type="PROSITE" id="PS50850">
    <property type="entry name" value="MFS"/>
    <property type="match status" value="1"/>
</dbReference>
<feature type="transmembrane region" description="Helical" evidence="7">
    <location>
        <begin position="271"/>
        <end position="293"/>
    </location>
</feature>
<comment type="caution">
    <text evidence="9">The sequence shown here is derived from an EMBL/GenBank/DDBJ whole genome shotgun (WGS) entry which is preliminary data.</text>
</comment>
<dbReference type="Gene3D" id="1.20.1720.10">
    <property type="entry name" value="Multidrug resistance protein D"/>
    <property type="match status" value="1"/>
</dbReference>
<dbReference type="PANTHER" id="PTHR23501">
    <property type="entry name" value="MAJOR FACILITATOR SUPERFAMILY"/>
    <property type="match status" value="1"/>
</dbReference>
<protein>
    <submittedName>
        <fullName evidence="9">EmrB/QacA subfamily drug resistance transporter</fullName>
    </submittedName>
</protein>
<dbReference type="SUPFAM" id="SSF46785">
    <property type="entry name" value="Winged helix' DNA-binding domain"/>
    <property type="match status" value="1"/>
</dbReference>
<dbReference type="GO" id="GO:0005886">
    <property type="term" value="C:plasma membrane"/>
    <property type="evidence" value="ECO:0007669"/>
    <property type="project" value="UniProtKB-SubCell"/>
</dbReference>
<keyword evidence="10" id="KW-1185">Reference proteome</keyword>
<feature type="transmembrane region" description="Helical" evidence="7">
    <location>
        <begin position="234"/>
        <end position="251"/>
    </location>
</feature>
<accession>K2GJW7</accession>
<feature type="transmembrane region" description="Helical" evidence="7">
    <location>
        <begin position="107"/>
        <end position="128"/>
    </location>
</feature>
<dbReference type="PANTHER" id="PTHR23501:SF197">
    <property type="entry name" value="COMD"/>
    <property type="match status" value="1"/>
</dbReference>
<feature type="transmembrane region" description="Helical" evidence="7">
    <location>
        <begin position="51"/>
        <end position="70"/>
    </location>
</feature>
<evidence type="ECO:0000256" key="1">
    <source>
        <dbReference type="ARBA" id="ARBA00004651"/>
    </source>
</evidence>